<dbReference type="GO" id="GO:0003676">
    <property type="term" value="F:nucleic acid binding"/>
    <property type="evidence" value="ECO:0007669"/>
    <property type="project" value="InterPro"/>
</dbReference>
<proteinExistence type="predicted"/>
<dbReference type="EMBL" id="UOFC01000077">
    <property type="protein sequence ID" value="VAW45809.1"/>
    <property type="molecule type" value="Genomic_DNA"/>
</dbReference>
<dbReference type="InterPro" id="IPR014905">
    <property type="entry name" value="HIRAN"/>
</dbReference>
<keyword evidence="1" id="KW-0479">Metal-binding</keyword>
<dbReference type="Pfam" id="PF08797">
    <property type="entry name" value="HIRAN"/>
    <property type="match status" value="1"/>
</dbReference>
<sequence length="148" mass="17555">MLINTFQFPIKGTYYYGAGLALESEWLSKNTQLMLSTEPDNPYDEHAIQIWCRNPEKNSTSKLLLGYVPRALAKQLSPYLKMGLKQNNPLHIHVIHKAKSGKYIEIDCQMQLNLSWLNMLKIQWLVFWIRQQHMFTYFKKQFKSPFKK</sequence>
<reference evidence="4" key="1">
    <citation type="submission" date="2018-06" db="EMBL/GenBank/DDBJ databases">
        <authorList>
            <person name="Zhirakovskaya E."/>
        </authorList>
    </citation>
    <scope>NUCLEOTIDE SEQUENCE</scope>
</reference>
<evidence type="ECO:0000256" key="1">
    <source>
        <dbReference type="ARBA" id="ARBA00022723"/>
    </source>
</evidence>
<dbReference type="GO" id="GO:0008270">
    <property type="term" value="F:zinc ion binding"/>
    <property type="evidence" value="ECO:0007669"/>
    <property type="project" value="InterPro"/>
</dbReference>
<dbReference type="SMART" id="SM00910">
    <property type="entry name" value="HIRAN"/>
    <property type="match status" value="1"/>
</dbReference>
<name>A0A3B0W911_9ZZZZ</name>
<gene>
    <name evidence="4" type="ORF">MNBD_GAMMA03-1062</name>
</gene>
<accession>A0A3B0W911</accession>
<protein>
    <recommendedName>
        <fullName evidence="3">HIRAN domain-containing protein</fullName>
    </recommendedName>
</protein>
<feature type="domain" description="HIRAN" evidence="3">
    <location>
        <begin position="3"/>
        <end position="116"/>
    </location>
</feature>
<dbReference type="Gene3D" id="3.30.70.2330">
    <property type="match status" value="1"/>
</dbReference>
<evidence type="ECO:0000256" key="2">
    <source>
        <dbReference type="ARBA" id="ARBA00022801"/>
    </source>
</evidence>
<dbReference type="AlphaFoldDB" id="A0A3B0W911"/>
<dbReference type="GO" id="GO:0016818">
    <property type="term" value="F:hydrolase activity, acting on acid anhydrides, in phosphorus-containing anhydrides"/>
    <property type="evidence" value="ECO:0007669"/>
    <property type="project" value="InterPro"/>
</dbReference>
<keyword evidence="2" id="KW-0378">Hydrolase</keyword>
<evidence type="ECO:0000259" key="3">
    <source>
        <dbReference type="SMART" id="SM00910"/>
    </source>
</evidence>
<organism evidence="4">
    <name type="scientific">hydrothermal vent metagenome</name>
    <dbReference type="NCBI Taxonomy" id="652676"/>
    <lineage>
        <taxon>unclassified sequences</taxon>
        <taxon>metagenomes</taxon>
        <taxon>ecological metagenomes</taxon>
    </lineage>
</organism>
<evidence type="ECO:0000313" key="4">
    <source>
        <dbReference type="EMBL" id="VAW45809.1"/>
    </source>
</evidence>